<comment type="caution">
    <text evidence="3">The sequence shown here is derived from an EMBL/GenBank/DDBJ whole genome shotgun (WGS) entry which is preliminary data.</text>
</comment>
<dbReference type="Pfam" id="PF01693">
    <property type="entry name" value="Cauli_VI"/>
    <property type="match status" value="1"/>
</dbReference>
<feature type="region of interest" description="Disordered" evidence="1">
    <location>
        <begin position="131"/>
        <end position="187"/>
    </location>
</feature>
<protein>
    <recommendedName>
        <fullName evidence="2">Ribonuclease H1 N-terminal domain-containing protein</fullName>
    </recommendedName>
</protein>
<dbReference type="InterPro" id="IPR009027">
    <property type="entry name" value="Ribosomal_bL9/RNase_H1_N"/>
</dbReference>
<accession>A0ABR1JTT6</accession>
<dbReference type="PROSITE" id="PS51257">
    <property type="entry name" value="PROKAR_LIPOPROTEIN"/>
    <property type="match status" value="1"/>
</dbReference>
<dbReference type="Proteomes" id="UP001498398">
    <property type="component" value="Unassembled WGS sequence"/>
</dbReference>
<evidence type="ECO:0000256" key="1">
    <source>
        <dbReference type="SAM" id="MobiDB-lite"/>
    </source>
</evidence>
<evidence type="ECO:0000313" key="3">
    <source>
        <dbReference type="EMBL" id="KAK7464171.1"/>
    </source>
</evidence>
<dbReference type="Gene3D" id="3.40.970.10">
    <property type="entry name" value="Ribonuclease H1, N-terminal domain"/>
    <property type="match status" value="1"/>
</dbReference>
<reference evidence="3 4" key="1">
    <citation type="submission" date="2024-01" db="EMBL/GenBank/DDBJ databases">
        <title>A draft genome for the cacao thread blight pathogen Marasmiellus scandens.</title>
        <authorList>
            <person name="Baruah I.K."/>
            <person name="Leung J."/>
            <person name="Bukari Y."/>
            <person name="Amoako-Attah I."/>
            <person name="Meinhardt L.W."/>
            <person name="Bailey B.A."/>
            <person name="Cohen S.P."/>
        </authorList>
    </citation>
    <scope>NUCLEOTIDE SEQUENCE [LARGE SCALE GENOMIC DNA]</scope>
    <source>
        <strain evidence="3 4">GH-19</strain>
    </source>
</reference>
<feature type="compositionally biased region" description="Low complexity" evidence="1">
    <location>
        <begin position="151"/>
        <end position="187"/>
    </location>
</feature>
<dbReference type="InterPro" id="IPR011320">
    <property type="entry name" value="RNase_H1_N"/>
</dbReference>
<organism evidence="3 4">
    <name type="scientific">Marasmiellus scandens</name>
    <dbReference type="NCBI Taxonomy" id="2682957"/>
    <lineage>
        <taxon>Eukaryota</taxon>
        <taxon>Fungi</taxon>
        <taxon>Dikarya</taxon>
        <taxon>Basidiomycota</taxon>
        <taxon>Agaricomycotina</taxon>
        <taxon>Agaricomycetes</taxon>
        <taxon>Agaricomycetidae</taxon>
        <taxon>Agaricales</taxon>
        <taxon>Marasmiineae</taxon>
        <taxon>Omphalotaceae</taxon>
        <taxon>Marasmiellus</taxon>
    </lineage>
</organism>
<proteinExistence type="predicted"/>
<dbReference type="EMBL" id="JBANRG010000008">
    <property type="protein sequence ID" value="KAK7464171.1"/>
    <property type="molecule type" value="Genomic_DNA"/>
</dbReference>
<dbReference type="InterPro" id="IPR037056">
    <property type="entry name" value="RNase_H1_N_sf"/>
</dbReference>
<dbReference type="PRINTS" id="PR01217">
    <property type="entry name" value="PRICHEXTENSN"/>
</dbReference>
<feature type="domain" description="Ribonuclease H1 N-terminal" evidence="2">
    <location>
        <begin position="379"/>
        <end position="415"/>
    </location>
</feature>
<feature type="compositionally biased region" description="Pro residues" evidence="1">
    <location>
        <begin position="242"/>
        <end position="262"/>
    </location>
</feature>
<evidence type="ECO:0000313" key="4">
    <source>
        <dbReference type="Proteomes" id="UP001498398"/>
    </source>
</evidence>
<dbReference type="SUPFAM" id="SSF55658">
    <property type="entry name" value="L9 N-domain-like"/>
    <property type="match status" value="1"/>
</dbReference>
<gene>
    <name evidence="3" type="ORF">VKT23_006337</name>
</gene>
<keyword evidence="4" id="KW-1185">Reference proteome</keyword>
<feature type="region of interest" description="Disordered" evidence="1">
    <location>
        <begin position="242"/>
        <end position="268"/>
    </location>
</feature>
<name>A0ABR1JTT6_9AGAR</name>
<feature type="region of interest" description="Disordered" evidence="1">
    <location>
        <begin position="65"/>
        <end position="94"/>
    </location>
</feature>
<sequence>MKISTGEQVELGWTKSLSDQLISASASLLSCMRLSAQAVIVIQTTVRLNTASTVLMVSPTLRTIGRENMQKTPSSNKKEDDSDDESIPSLDSPSDTAYATSLVHELLRFSPSADASLVLMAWAGAFLGHEDHEDHEDNSPLLDLDAPGQVTGTVSSTPIPSGTTSRPTSGTSGPGPSASASSGPLPSVSGSIPLSLSTLAGLTSAPTFATAPTTTMAPAAVPATSLTTTAAVPPTAPPAFVPPAPAASPPAASPPAASPPAAVPATTPTAPPVVPPAVPPIAPPAVPPIAPPAVPPIAPPAVSPVAPPAVLHVAPPALPIMHIVIPDSDGEEPDEAELVQMYGGIRNVPPPPPQLSSSQATMGPVYLVSSGRPIHAGNRGRGYGLYFSWAETSQRVLGVSKAIYKKYDTLSEATEAYRVARNNACI</sequence>
<evidence type="ECO:0000259" key="2">
    <source>
        <dbReference type="Pfam" id="PF01693"/>
    </source>
</evidence>